<organism evidence="2 3">
    <name type="scientific">Trichonephila inaurata madagascariensis</name>
    <dbReference type="NCBI Taxonomy" id="2747483"/>
    <lineage>
        <taxon>Eukaryota</taxon>
        <taxon>Metazoa</taxon>
        <taxon>Ecdysozoa</taxon>
        <taxon>Arthropoda</taxon>
        <taxon>Chelicerata</taxon>
        <taxon>Arachnida</taxon>
        <taxon>Araneae</taxon>
        <taxon>Araneomorphae</taxon>
        <taxon>Entelegynae</taxon>
        <taxon>Araneoidea</taxon>
        <taxon>Nephilidae</taxon>
        <taxon>Trichonephila</taxon>
        <taxon>Trichonephila inaurata</taxon>
    </lineage>
</organism>
<dbReference type="AlphaFoldDB" id="A0A8X6XMS4"/>
<feature type="region of interest" description="Disordered" evidence="1">
    <location>
        <begin position="56"/>
        <end position="76"/>
    </location>
</feature>
<name>A0A8X6XMS4_9ARAC</name>
<feature type="region of interest" description="Disordered" evidence="1">
    <location>
        <begin position="1"/>
        <end position="20"/>
    </location>
</feature>
<dbReference type="Proteomes" id="UP000886998">
    <property type="component" value="Unassembled WGS sequence"/>
</dbReference>
<proteinExistence type="predicted"/>
<accession>A0A8X6XMS4</accession>
<feature type="compositionally biased region" description="Polar residues" evidence="1">
    <location>
        <begin position="67"/>
        <end position="76"/>
    </location>
</feature>
<evidence type="ECO:0000256" key="1">
    <source>
        <dbReference type="SAM" id="MobiDB-lite"/>
    </source>
</evidence>
<evidence type="ECO:0000313" key="2">
    <source>
        <dbReference type="EMBL" id="GFY55497.1"/>
    </source>
</evidence>
<reference evidence="2" key="1">
    <citation type="submission" date="2020-08" db="EMBL/GenBank/DDBJ databases">
        <title>Multicomponent nature underlies the extraordinary mechanical properties of spider dragline silk.</title>
        <authorList>
            <person name="Kono N."/>
            <person name="Nakamura H."/>
            <person name="Mori M."/>
            <person name="Yoshida Y."/>
            <person name="Ohtoshi R."/>
            <person name="Malay A.D."/>
            <person name="Moran D.A.P."/>
            <person name="Tomita M."/>
            <person name="Numata K."/>
            <person name="Arakawa K."/>
        </authorList>
    </citation>
    <scope>NUCLEOTIDE SEQUENCE</scope>
</reference>
<dbReference type="EMBL" id="BMAV01010420">
    <property type="protein sequence ID" value="GFY55497.1"/>
    <property type="molecule type" value="Genomic_DNA"/>
</dbReference>
<comment type="caution">
    <text evidence="2">The sequence shown here is derived from an EMBL/GenBank/DDBJ whole genome shotgun (WGS) entry which is preliminary data.</text>
</comment>
<gene>
    <name evidence="2" type="ORF">TNIN_264191</name>
</gene>
<evidence type="ECO:0000313" key="3">
    <source>
        <dbReference type="Proteomes" id="UP000886998"/>
    </source>
</evidence>
<keyword evidence="3" id="KW-1185">Reference proteome</keyword>
<protein>
    <submittedName>
        <fullName evidence="2">Uncharacterized protein</fullName>
    </submittedName>
</protein>
<sequence>MQEKGSFVTVCGTRQGEKRPPIRETHKRVLMPSSTSTKQFKKIVKKAKENFRQVLAEDLRPGPEEGSLQSSRIQQR</sequence>